<name>A0AAV7XP82_9NEOP</name>
<dbReference type="AlphaFoldDB" id="A0AAV7XP82"/>
<dbReference type="Proteomes" id="UP001075354">
    <property type="component" value="Chromosome 7"/>
</dbReference>
<evidence type="ECO:0000313" key="1">
    <source>
        <dbReference type="EMBL" id="KAJ1526429.1"/>
    </source>
</evidence>
<keyword evidence="2" id="KW-1185">Reference proteome</keyword>
<comment type="caution">
    <text evidence="1">The sequence shown here is derived from an EMBL/GenBank/DDBJ whole genome shotgun (WGS) entry which is preliminary data.</text>
</comment>
<proteinExistence type="predicted"/>
<dbReference type="PANTHER" id="PTHR46579">
    <property type="entry name" value="F5/8 TYPE C DOMAIN-CONTAINING PROTEIN-RELATED"/>
    <property type="match status" value="1"/>
</dbReference>
<reference evidence="1" key="1">
    <citation type="submission" date="2022-12" db="EMBL/GenBank/DDBJ databases">
        <title>Chromosome-level genome assembly of the bean flower thrips Megalurothrips usitatus.</title>
        <authorList>
            <person name="Ma L."/>
            <person name="Liu Q."/>
            <person name="Li H."/>
            <person name="Cai W."/>
        </authorList>
    </citation>
    <scope>NUCLEOTIDE SEQUENCE</scope>
    <source>
        <strain evidence="1">Cailab_2022a</strain>
    </source>
</reference>
<dbReference type="PANTHER" id="PTHR46579:SF1">
    <property type="entry name" value="F5_8 TYPE C DOMAIN-CONTAINING PROTEIN"/>
    <property type="match status" value="1"/>
</dbReference>
<dbReference type="InterPro" id="IPR004242">
    <property type="entry name" value="Transposase_21"/>
</dbReference>
<organism evidence="1 2">
    <name type="scientific">Megalurothrips usitatus</name>
    <name type="common">bean blossom thrips</name>
    <dbReference type="NCBI Taxonomy" id="439358"/>
    <lineage>
        <taxon>Eukaryota</taxon>
        <taxon>Metazoa</taxon>
        <taxon>Ecdysozoa</taxon>
        <taxon>Arthropoda</taxon>
        <taxon>Hexapoda</taxon>
        <taxon>Insecta</taxon>
        <taxon>Pterygota</taxon>
        <taxon>Neoptera</taxon>
        <taxon>Paraneoptera</taxon>
        <taxon>Thysanoptera</taxon>
        <taxon>Terebrantia</taxon>
        <taxon>Thripoidea</taxon>
        <taxon>Thripidae</taxon>
        <taxon>Megalurothrips</taxon>
    </lineage>
</organism>
<gene>
    <name evidence="1" type="ORF">ONE63_009563</name>
</gene>
<accession>A0AAV7XP82</accession>
<dbReference type="EMBL" id="JAPTSV010000007">
    <property type="protein sequence ID" value="KAJ1526429.1"/>
    <property type="molecule type" value="Genomic_DNA"/>
</dbReference>
<evidence type="ECO:0000313" key="2">
    <source>
        <dbReference type="Proteomes" id="UP001075354"/>
    </source>
</evidence>
<sequence length="445" mass="51551">MLMTLSLGHRHNLPWVAIVDILKMQNAIYGKKKVLTSKLSFMNRLLENNRLEVRNHYFCDECSVYMAAAEPAVSSIVCEYCSTTINMAKSTIYFASISLESQLKELLADKQVAESILTYRFNRVKDSEENLEDIYDGSEYKQLSAPGGILAQPENFSFSFFVDGVTVGKTKKSMWPIYVTITELPPKERQKHMLLAGLYYGPHDPDQKVFLKPFVEEVNKLSSSGVSWFHDGRNVISKVIPLIAVVDSVARCQCMNMQTFSAFYGCTFCYQKTERTVKRLKFVIPSEPAKERTRESYERDVMKAYEKRFEVREEDQHYKGVKGPCSLARLNYFNLFTGFVVDYMHNILLGVTKTYFQLIFDCSRAKFWQNSDDAERFAMEDIMSQIDARLLSGMKPPTCISRTPRSLKDHGNWKANERRNWLLFYSIPCLEDILKKNIYIIYLSW</sequence>
<dbReference type="Pfam" id="PF02992">
    <property type="entry name" value="Transposase_21"/>
    <property type="match status" value="1"/>
</dbReference>
<protein>
    <submittedName>
        <fullName evidence="1">Uncharacterized protein</fullName>
    </submittedName>
</protein>